<gene>
    <name evidence="1" type="ORF">BGP80_11940</name>
</gene>
<dbReference type="AlphaFoldDB" id="A0A2S3WD94"/>
<dbReference type="RefSeq" id="WP_103436764.1">
    <property type="nucleotide sequence ID" value="NZ_MIND01000018.1"/>
</dbReference>
<comment type="caution">
    <text evidence="1">The sequence shown here is derived from an EMBL/GenBank/DDBJ whole genome shotgun (WGS) entry which is preliminary data.</text>
</comment>
<sequence>MSSRRLELVSSVSPQRVLDKLNEHGVPDFAEHRLLQDCADASFNRLLGKCEGQYELEQLRQASIRMAHLLQTCCLALRRSKLEEADKAQAREALEYQLAYMQACLRRSMASFD</sequence>
<evidence type="ECO:0000313" key="1">
    <source>
        <dbReference type="EMBL" id="POF88638.1"/>
    </source>
</evidence>
<proteinExistence type="predicted"/>
<accession>A0A2S3WD94</accession>
<reference evidence="1 2" key="2">
    <citation type="submission" date="2018-03" db="EMBL/GenBank/DDBJ databases">
        <title>Draft genome of Pseudomonas putida strain KT-27.</title>
        <authorList>
            <person name="Yoshizawa S."/>
            <person name="Khan N.H."/>
            <person name="Nishimura M."/>
            <person name="Chiura H.X."/>
            <person name="Ogura Y."/>
            <person name="Hayashi T."/>
            <person name="Kogure K."/>
        </authorList>
    </citation>
    <scope>NUCLEOTIDE SEQUENCE [LARGE SCALE GENOMIC DNA]</scope>
    <source>
        <strain evidence="1 2">KT-27</strain>
    </source>
</reference>
<dbReference type="Proteomes" id="UP000237194">
    <property type="component" value="Unassembled WGS sequence"/>
</dbReference>
<protein>
    <submittedName>
        <fullName evidence="1">Uncharacterized protein</fullName>
    </submittedName>
</protein>
<evidence type="ECO:0000313" key="2">
    <source>
        <dbReference type="Proteomes" id="UP000237194"/>
    </source>
</evidence>
<reference evidence="1 2" key="1">
    <citation type="submission" date="2016-08" db="EMBL/GenBank/DDBJ databases">
        <authorList>
            <person name="Seilhamer J.J."/>
        </authorList>
    </citation>
    <scope>NUCLEOTIDE SEQUENCE [LARGE SCALE GENOMIC DNA]</scope>
    <source>
        <strain evidence="1 2">KT-27</strain>
    </source>
</reference>
<dbReference type="EMBL" id="MIND01000018">
    <property type="protein sequence ID" value="POF88638.1"/>
    <property type="molecule type" value="Genomic_DNA"/>
</dbReference>
<organism evidence="1 2">
    <name type="scientific">Pseudomonas putida</name>
    <name type="common">Arthrobacter siderocapsulatus</name>
    <dbReference type="NCBI Taxonomy" id="303"/>
    <lineage>
        <taxon>Bacteria</taxon>
        <taxon>Pseudomonadati</taxon>
        <taxon>Pseudomonadota</taxon>
        <taxon>Gammaproteobacteria</taxon>
        <taxon>Pseudomonadales</taxon>
        <taxon>Pseudomonadaceae</taxon>
        <taxon>Pseudomonas</taxon>
    </lineage>
</organism>
<name>A0A2S3WD94_PSEPU</name>